<dbReference type="InterPro" id="IPR004776">
    <property type="entry name" value="Mem_transp_PIN-like"/>
</dbReference>
<evidence type="ECO:0000256" key="7">
    <source>
        <dbReference type="ARBA" id="ARBA00023136"/>
    </source>
</evidence>
<keyword evidence="7 8" id="KW-0472">Membrane</keyword>
<feature type="transmembrane region" description="Helical" evidence="8">
    <location>
        <begin position="6"/>
        <end position="22"/>
    </location>
</feature>
<keyword evidence="11" id="KW-1185">Reference proteome</keyword>
<feature type="transmembrane region" description="Helical" evidence="8">
    <location>
        <begin position="167"/>
        <end position="189"/>
    </location>
</feature>
<feature type="transmembrane region" description="Helical" evidence="8">
    <location>
        <begin position="65"/>
        <end position="88"/>
    </location>
</feature>
<dbReference type="InterPro" id="IPR038770">
    <property type="entry name" value="Na+/solute_symporter_sf"/>
</dbReference>
<dbReference type="EMBL" id="QFWV02000004">
    <property type="protein sequence ID" value="RKF07420.1"/>
    <property type="molecule type" value="Genomic_DNA"/>
</dbReference>
<evidence type="ECO:0000259" key="9">
    <source>
        <dbReference type="PROSITE" id="PS50999"/>
    </source>
</evidence>
<dbReference type="PANTHER" id="PTHR36838">
    <property type="entry name" value="AUXIN EFFLUX CARRIER FAMILY PROTEIN"/>
    <property type="match status" value="1"/>
</dbReference>
<feature type="transmembrane region" description="Helical" evidence="8">
    <location>
        <begin position="195"/>
        <end position="217"/>
    </location>
</feature>
<proteinExistence type="inferred from homology"/>
<name>A0A3A8AIA6_9HYPH</name>
<keyword evidence="3" id="KW-0813">Transport</keyword>
<sequence>MLDILLTVLPVFILIGVGYGAVRSGYLKDNFADALNIFAVRIAVPVLLFRAMAGLDLGQAFSPQLLVSFYTGAFVCFAGGIIVARTVFKRRPGEAVAVGFAGTFSNSVLLGLPIVERAYGGETVTMAFGIIALHAPLIYAVGMITMELMRRDGRTLREALTDALKSILANPLMAGILAGLGVNATGIVLPEPVQAAVDMLAAAAIPVALVGIGAALTRYTLTAALPETLTASGFALIVHPAIAFLLSHHVFGLSSTAVHAAVALAAMPPGVNIYIFASLYDRAVNLAASTLLLATALSVVSVTVWLYIVDTLLPL</sequence>
<keyword evidence="6 8" id="KW-1133">Transmembrane helix</keyword>
<comment type="similarity">
    <text evidence="2">Belongs to the auxin efflux carrier (TC 2.A.69) family.</text>
</comment>
<dbReference type="Gene3D" id="1.20.1530.20">
    <property type="match status" value="1"/>
</dbReference>
<evidence type="ECO:0000256" key="4">
    <source>
        <dbReference type="ARBA" id="ARBA00022475"/>
    </source>
</evidence>
<evidence type="ECO:0000256" key="3">
    <source>
        <dbReference type="ARBA" id="ARBA00022448"/>
    </source>
</evidence>
<dbReference type="Pfam" id="PF03547">
    <property type="entry name" value="Mem_trans"/>
    <property type="match status" value="1"/>
</dbReference>
<dbReference type="InterPro" id="IPR011759">
    <property type="entry name" value="Cyt_c_oxidase_su2_TM_dom"/>
</dbReference>
<dbReference type="OrthoDB" id="9810457at2"/>
<accession>A0A3A8AIA6</accession>
<evidence type="ECO:0000313" key="10">
    <source>
        <dbReference type="EMBL" id="RKF07420.1"/>
    </source>
</evidence>
<organism evidence="10 11">
    <name type="scientific">Oceaniradius stylonematis</name>
    <dbReference type="NCBI Taxonomy" id="2184161"/>
    <lineage>
        <taxon>Bacteria</taxon>
        <taxon>Pseudomonadati</taxon>
        <taxon>Pseudomonadota</taxon>
        <taxon>Alphaproteobacteria</taxon>
        <taxon>Hyphomicrobiales</taxon>
        <taxon>Ahrensiaceae</taxon>
        <taxon>Oceaniradius</taxon>
    </lineage>
</organism>
<evidence type="ECO:0000256" key="2">
    <source>
        <dbReference type="ARBA" id="ARBA00010145"/>
    </source>
</evidence>
<evidence type="ECO:0000256" key="8">
    <source>
        <dbReference type="SAM" id="Phobius"/>
    </source>
</evidence>
<dbReference type="GO" id="GO:0005886">
    <property type="term" value="C:plasma membrane"/>
    <property type="evidence" value="ECO:0007669"/>
    <property type="project" value="UniProtKB-SubCell"/>
</dbReference>
<dbReference type="RefSeq" id="WP_109768867.1">
    <property type="nucleotide sequence ID" value="NZ_QFWV02000004.1"/>
</dbReference>
<keyword evidence="4" id="KW-1003">Cell membrane</keyword>
<reference evidence="10 11" key="1">
    <citation type="journal article" date="2018" name="Int. J. Syst. Bacteriol.">
        <title>Oceaniradius stylonemae gen. nov., sp. nov., isolated from a red alga, Stylonema cornu-cervi.</title>
        <authorList>
            <person name="Jeong S."/>
        </authorList>
    </citation>
    <scope>NUCLEOTIDE SEQUENCE [LARGE SCALE GENOMIC DNA]</scope>
    <source>
        <strain evidence="10 11">StC1</strain>
    </source>
</reference>
<dbReference type="GO" id="GO:0055085">
    <property type="term" value="P:transmembrane transport"/>
    <property type="evidence" value="ECO:0007669"/>
    <property type="project" value="InterPro"/>
</dbReference>
<feature type="transmembrane region" description="Helical" evidence="8">
    <location>
        <begin position="127"/>
        <end position="146"/>
    </location>
</feature>
<evidence type="ECO:0000256" key="1">
    <source>
        <dbReference type="ARBA" id="ARBA00004651"/>
    </source>
</evidence>
<feature type="transmembrane region" description="Helical" evidence="8">
    <location>
        <begin position="229"/>
        <end position="251"/>
    </location>
</feature>
<evidence type="ECO:0000256" key="6">
    <source>
        <dbReference type="ARBA" id="ARBA00022989"/>
    </source>
</evidence>
<feature type="domain" description="Cytochrome oxidase subunit II transmembrane region profile" evidence="9">
    <location>
        <begin position="1"/>
        <end position="32"/>
    </location>
</feature>
<feature type="transmembrane region" description="Helical" evidence="8">
    <location>
        <begin position="95"/>
        <end position="115"/>
    </location>
</feature>
<keyword evidence="5 8" id="KW-0812">Transmembrane</keyword>
<dbReference type="AlphaFoldDB" id="A0A3A8AIA6"/>
<dbReference type="PROSITE" id="PS50999">
    <property type="entry name" value="COX2_TM"/>
    <property type="match status" value="1"/>
</dbReference>
<dbReference type="PANTHER" id="PTHR36838:SF3">
    <property type="entry name" value="TRANSPORTER AUXIN EFFLUX CARRIER EC FAMILY"/>
    <property type="match status" value="1"/>
</dbReference>
<evidence type="ECO:0000256" key="5">
    <source>
        <dbReference type="ARBA" id="ARBA00022692"/>
    </source>
</evidence>
<dbReference type="Proteomes" id="UP000246132">
    <property type="component" value="Unassembled WGS sequence"/>
</dbReference>
<feature type="transmembrane region" description="Helical" evidence="8">
    <location>
        <begin position="34"/>
        <end position="53"/>
    </location>
</feature>
<protein>
    <submittedName>
        <fullName evidence="10">AEC family transporter</fullName>
    </submittedName>
</protein>
<gene>
    <name evidence="10" type="ORF">DEM25_006345</name>
</gene>
<dbReference type="GO" id="GO:0022900">
    <property type="term" value="P:electron transport chain"/>
    <property type="evidence" value="ECO:0007669"/>
    <property type="project" value="InterPro"/>
</dbReference>
<feature type="transmembrane region" description="Helical" evidence="8">
    <location>
        <begin position="284"/>
        <end position="308"/>
    </location>
</feature>
<comment type="subcellular location">
    <subcellularLocation>
        <location evidence="1">Cell membrane</location>
        <topology evidence="1">Multi-pass membrane protein</topology>
    </subcellularLocation>
</comment>
<feature type="transmembrane region" description="Helical" evidence="8">
    <location>
        <begin position="257"/>
        <end position="277"/>
    </location>
</feature>
<evidence type="ECO:0000313" key="11">
    <source>
        <dbReference type="Proteomes" id="UP000246132"/>
    </source>
</evidence>
<comment type="caution">
    <text evidence="10">The sequence shown here is derived from an EMBL/GenBank/DDBJ whole genome shotgun (WGS) entry which is preliminary data.</text>
</comment>